<keyword evidence="2 9" id="KW-0813">Transport</keyword>
<feature type="signal peptide" evidence="10">
    <location>
        <begin position="1"/>
        <end position="25"/>
    </location>
</feature>
<reference evidence="13 14" key="1">
    <citation type="submission" date="2017-09" db="EMBL/GenBank/DDBJ databases">
        <authorList>
            <person name="Ehlers B."/>
            <person name="Leendertz F.H."/>
        </authorList>
    </citation>
    <scope>NUCLEOTIDE SEQUENCE [LARGE SCALE GENOMIC DNA]</scope>
    <source>
        <strain evidence="13 14">CGMCC 1.12662</strain>
    </source>
</reference>
<evidence type="ECO:0000259" key="11">
    <source>
        <dbReference type="PROSITE" id="PS50928"/>
    </source>
</evidence>
<evidence type="ECO:0000256" key="8">
    <source>
        <dbReference type="ARBA" id="ARBA00023136"/>
    </source>
</evidence>
<keyword evidence="6" id="KW-0653">Protein transport</keyword>
<dbReference type="SUPFAM" id="SSF161098">
    <property type="entry name" value="MetI-like"/>
    <property type="match status" value="1"/>
</dbReference>
<evidence type="ECO:0000313" key="12">
    <source>
        <dbReference type="EMBL" id="PJE27085.1"/>
    </source>
</evidence>
<feature type="transmembrane region" description="Helical" evidence="9">
    <location>
        <begin position="113"/>
        <end position="134"/>
    </location>
</feature>
<dbReference type="GO" id="GO:0005886">
    <property type="term" value="C:plasma membrane"/>
    <property type="evidence" value="ECO:0007669"/>
    <property type="project" value="UniProtKB-SubCell"/>
</dbReference>
<dbReference type="EMBL" id="OBEA01000006">
    <property type="protein sequence ID" value="SNY56429.1"/>
    <property type="molecule type" value="Genomic_DNA"/>
</dbReference>
<keyword evidence="5" id="KW-0571">Peptide transport</keyword>
<evidence type="ECO:0000256" key="4">
    <source>
        <dbReference type="ARBA" id="ARBA00022692"/>
    </source>
</evidence>
<evidence type="ECO:0000256" key="3">
    <source>
        <dbReference type="ARBA" id="ARBA00022475"/>
    </source>
</evidence>
<keyword evidence="8 9" id="KW-0472">Membrane</keyword>
<dbReference type="Pfam" id="PF00528">
    <property type="entry name" value="BPD_transp_1"/>
    <property type="match status" value="1"/>
</dbReference>
<evidence type="ECO:0000256" key="2">
    <source>
        <dbReference type="ARBA" id="ARBA00022448"/>
    </source>
</evidence>
<feature type="transmembrane region" description="Helical" evidence="9">
    <location>
        <begin position="231"/>
        <end position="251"/>
    </location>
</feature>
<dbReference type="GO" id="GO:0015031">
    <property type="term" value="P:protein transport"/>
    <property type="evidence" value="ECO:0007669"/>
    <property type="project" value="UniProtKB-KW"/>
</dbReference>
<dbReference type="AlphaFoldDB" id="A0A285J7X1"/>
<dbReference type="EMBL" id="PGTD01000018">
    <property type="protein sequence ID" value="PJE27085.1"/>
    <property type="molecule type" value="Genomic_DNA"/>
</dbReference>
<comment type="similarity">
    <text evidence="9">Belongs to the binding-protein-dependent transport system permease family.</text>
</comment>
<dbReference type="RefSeq" id="WP_097146969.1">
    <property type="nucleotide sequence ID" value="NZ_OBEA01000006.1"/>
</dbReference>
<dbReference type="CDD" id="cd06261">
    <property type="entry name" value="TM_PBP2"/>
    <property type="match status" value="1"/>
</dbReference>
<feature type="transmembrane region" description="Helical" evidence="9">
    <location>
        <begin position="68"/>
        <end position="92"/>
    </location>
</feature>
<keyword evidence="15" id="KW-1185">Reference proteome</keyword>
<keyword evidence="3" id="KW-1003">Cell membrane</keyword>
<dbReference type="PROSITE" id="PS50928">
    <property type="entry name" value="ABC_TM1"/>
    <property type="match status" value="1"/>
</dbReference>
<evidence type="ECO:0000313" key="15">
    <source>
        <dbReference type="Proteomes" id="UP000231702"/>
    </source>
</evidence>
<dbReference type="PANTHER" id="PTHR43386:SF1">
    <property type="entry name" value="D,D-DIPEPTIDE TRANSPORT SYSTEM PERMEASE PROTEIN DDPC-RELATED"/>
    <property type="match status" value="1"/>
</dbReference>
<dbReference type="Proteomes" id="UP000231655">
    <property type="component" value="Unassembled WGS sequence"/>
</dbReference>
<evidence type="ECO:0000313" key="14">
    <source>
        <dbReference type="Proteomes" id="UP000231655"/>
    </source>
</evidence>
<name>A0A285J7X1_9RHOB</name>
<accession>A0A285J7X1</accession>
<evidence type="ECO:0000313" key="13">
    <source>
        <dbReference type="EMBL" id="SNY56429.1"/>
    </source>
</evidence>
<dbReference type="PANTHER" id="PTHR43386">
    <property type="entry name" value="OLIGOPEPTIDE TRANSPORT SYSTEM PERMEASE PROTEIN APPC"/>
    <property type="match status" value="1"/>
</dbReference>
<dbReference type="GO" id="GO:0015833">
    <property type="term" value="P:peptide transport"/>
    <property type="evidence" value="ECO:0007669"/>
    <property type="project" value="UniProtKB-KW"/>
</dbReference>
<sequence>MRELRPVLIVAGLLAALALFGPALAPNAPNAIDIPNRLAAPGGQYPLGTDAMGRCILSRLLHGASWSLGLAFLVSTIGLVTGTLIGLSAAMGGRRIDWVVMRVTDIFLAFPDLVAAVVIAGVLGAGTGSLIFALSATGWMRYARVTRGIGLGLAKRGHVVQARLAGLSPAAIARWHYLPALAPSLTVVWTGMLARAILGISALGFLGFGVQPPTPEWGTMLLDARVHMRSTPLQMIWPGGAVVLCVLAINLTGDILRDALTERTEPA</sequence>
<evidence type="ECO:0000256" key="7">
    <source>
        <dbReference type="ARBA" id="ARBA00022989"/>
    </source>
</evidence>
<feature type="domain" description="ABC transmembrane type-1" evidence="11">
    <location>
        <begin position="64"/>
        <end position="257"/>
    </location>
</feature>
<comment type="subcellular location">
    <subcellularLocation>
        <location evidence="1 9">Cell membrane</location>
        <topology evidence="1 9">Multi-pass membrane protein</topology>
    </subcellularLocation>
</comment>
<dbReference type="Proteomes" id="UP000231702">
    <property type="component" value="Unassembled WGS sequence"/>
</dbReference>
<proteinExistence type="inferred from homology"/>
<dbReference type="InterPro" id="IPR000515">
    <property type="entry name" value="MetI-like"/>
</dbReference>
<evidence type="ECO:0000256" key="10">
    <source>
        <dbReference type="SAM" id="SignalP"/>
    </source>
</evidence>
<dbReference type="OrthoDB" id="9766870at2"/>
<keyword evidence="4 9" id="KW-0812">Transmembrane</keyword>
<keyword evidence="10" id="KW-0732">Signal</keyword>
<dbReference type="Gene3D" id="1.10.3720.10">
    <property type="entry name" value="MetI-like"/>
    <property type="match status" value="1"/>
</dbReference>
<keyword evidence="7 9" id="KW-1133">Transmembrane helix</keyword>
<dbReference type="InterPro" id="IPR050366">
    <property type="entry name" value="BP-dependent_transpt_permease"/>
</dbReference>
<gene>
    <name evidence="12" type="ORF">CVM39_17355</name>
    <name evidence="13" type="ORF">SAMN06297129_3286</name>
</gene>
<feature type="chain" id="PRO_5012628524" evidence="10">
    <location>
        <begin position="26"/>
        <end position="267"/>
    </location>
</feature>
<protein>
    <submittedName>
        <fullName evidence="13">Peptide/nickel transport system permease protein/nickel transport system permease protein</fullName>
    </submittedName>
    <submittedName>
        <fullName evidence="12">Sodium:proton antiporter</fullName>
    </submittedName>
</protein>
<evidence type="ECO:0000256" key="1">
    <source>
        <dbReference type="ARBA" id="ARBA00004651"/>
    </source>
</evidence>
<feature type="transmembrane region" description="Helical" evidence="9">
    <location>
        <begin position="187"/>
        <end position="210"/>
    </location>
</feature>
<organism evidence="13 14">
    <name type="scientific">Pseudooceanicola antarcticus</name>
    <dbReference type="NCBI Taxonomy" id="1247613"/>
    <lineage>
        <taxon>Bacteria</taxon>
        <taxon>Pseudomonadati</taxon>
        <taxon>Pseudomonadota</taxon>
        <taxon>Alphaproteobacteria</taxon>
        <taxon>Rhodobacterales</taxon>
        <taxon>Paracoccaceae</taxon>
        <taxon>Pseudooceanicola</taxon>
    </lineage>
</organism>
<evidence type="ECO:0000256" key="6">
    <source>
        <dbReference type="ARBA" id="ARBA00022927"/>
    </source>
</evidence>
<evidence type="ECO:0000256" key="9">
    <source>
        <dbReference type="RuleBase" id="RU363032"/>
    </source>
</evidence>
<evidence type="ECO:0000256" key="5">
    <source>
        <dbReference type="ARBA" id="ARBA00022856"/>
    </source>
</evidence>
<reference evidence="12 15" key="2">
    <citation type="journal article" date="2018" name="Int. J. Syst. Evol. Microbiol.">
        <title>Pseudooceanicola lipolyticus sp. nov., a marine alphaproteobacterium, reclassification of Oceanicola flagellatus as Pseudooceanicola flagellatus comb. nov. and emended description of the genus Pseudooceanicola.</title>
        <authorList>
            <person name="Huang M.-M."/>
            <person name="Guo L.-L."/>
            <person name="Wu Y.-H."/>
            <person name="Lai Q.-L."/>
            <person name="Shao Z.-Z."/>
            <person name="Wang C.-S."/>
            <person name="Wu M."/>
            <person name="Xu X.-W."/>
        </authorList>
    </citation>
    <scope>NUCLEOTIDE SEQUENCE [LARGE SCALE GENOMIC DNA]</scope>
    <source>
        <strain evidence="12 15">Ar-45</strain>
    </source>
</reference>
<dbReference type="GO" id="GO:0055085">
    <property type="term" value="P:transmembrane transport"/>
    <property type="evidence" value="ECO:0007669"/>
    <property type="project" value="InterPro"/>
</dbReference>
<dbReference type="InterPro" id="IPR035906">
    <property type="entry name" value="MetI-like_sf"/>
</dbReference>